<dbReference type="RefSeq" id="WP_283171984.1">
    <property type="nucleotide sequence ID" value="NZ_JAPNOA010000005.1"/>
</dbReference>
<dbReference type="SMART" id="SM00047">
    <property type="entry name" value="LYZ2"/>
    <property type="match status" value="1"/>
</dbReference>
<dbReference type="EMBL" id="JAPNOA010000005">
    <property type="protein sequence ID" value="MCY0963765.1"/>
    <property type="molecule type" value="Genomic_DNA"/>
</dbReference>
<reference evidence="3" key="1">
    <citation type="submission" date="2022-11" db="EMBL/GenBank/DDBJ databases">
        <title>Parathalassolutuus dongxingensis gen. nov., sp. nov., a novel member of family Oceanospirillaceae isolated from a coastal shrimp pond in Guangxi, China.</title>
        <authorList>
            <person name="Chen H."/>
        </authorList>
    </citation>
    <scope>NUCLEOTIDE SEQUENCE</scope>
    <source>
        <strain evidence="3">G-43</strain>
    </source>
</reference>
<dbReference type="PANTHER" id="PTHR40572:SF1">
    <property type="entry name" value="PROTEIN BAX"/>
    <property type="match status" value="1"/>
</dbReference>
<dbReference type="Pfam" id="PF01832">
    <property type="entry name" value="Glucosaminidase"/>
    <property type="match status" value="1"/>
</dbReference>
<feature type="domain" description="Mannosyl-glycoprotein endo-beta-N-acetylglucosamidase-like" evidence="2">
    <location>
        <begin position="89"/>
        <end position="223"/>
    </location>
</feature>
<feature type="region of interest" description="Disordered" evidence="1">
    <location>
        <begin position="260"/>
        <end position="343"/>
    </location>
</feature>
<proteinExistence type="predicted"/>
<organism evidence="3 4">
    <name type="scientific">Parathalassolituus penaei</name>
    <dbReference type="NCBI Taxonomy" id="2997323"/>
    <lineage>
        <taxon>Bacteria</taxon>
        <taxon>Pseudomonadati</taxon>
        <taxon>Pseudomonadota</taxon>
        <taxon>Gammaproteobacteria</taxon>
        <taxon>Oceanospirillales</taxon>
        <taxon>Oceanospirillaceae</taxon>
        <taxon>Parathalassolituus</taxon>
    </lineage>
</organism>
<evidence type="ECO:0000256" key="1">
    <source>
        <dbReference type="SAM" id="MobiDB-lite"/>
    </source>
</evidence>
<dbReference type="Proteomes" id="UP001150830">
    <property type="component" value="Unassembled WGS sequence"/>
</dbReference>
<dbReference type="InterPro" id="IPR002901">
    <property type="entry name" value="MGlyc_endo_b_GlcNAc-like_dom"/>
</dbReference>
<feature type="compositionally biased region" description="Low complexity" evidence="1">
    <location>
        <begin position="325"/>
        <end position="343"/>
    </location>
</feature>
<dbReference type="PROSITE" id="PS51257">
    <property type="entry name" value="PROKAR_LIPOPROTEIN"/>
    <property type="match status" value="1"/>
</dbReference>
<comment type="caution">
    <text evidence="3">The sequence shown here is derived from an EMBL/GenBank/DDBJ whole genome shotgun (WGS) entry which is preliminary data.</text>
</comment>
<protein>
    <submittedName>
        <fullName evidence="3">Glucosaminidase domain-containing protein</fullName>
    </submittedName>
</protein>
<name>A0A9X3EAS1_9GAMM</name>
<keyword evidence="4" id="KW-1185">Reference proteome</keyword>
<evidence type="ECO:0000259" key="2">
    <source>
        <dbReference type="SMART" id="SM00047"/>
    </source>
</evidence>
<accession>A0A9X3EAS1</accession>
<dbReference type="InterPro" id="IPR053195">
    <property type="entry name" value="Bax-like"/>
</dbReference>
<evidence type="ECO:0000313" key="3">
    <source>
        <dbReference type="EMBL" id="MCY0963765.1"/>
    </source>
</evidence>
<dbReference type="AlphaFoldDB" id="A0A9X3EAS1"/>
<feature type="compositionally biased region" description="Low complexity" evidence="1">
    <location>
        <begin position="288"/>
        <end position="317"/>
    </location>
</feature>
<dbReference type="GO" id="GO:0004040">
    <property type="term" value="F:amidase activity"/>
    <property type="evidence" value="ECO:0007669"/>
    <property type="project" value="InterPro"/>
</dbReference>
<dbReference type="Gene3D" id="1.10.530.10">
    <property type="match status" value="1"/>
</dbReference>
<sequence>MHLRICALICILLLSACGKKDEELSNAPVAPLPDFAAIEDTKARKLAFFEYLKPLAERANQEILAERKIVEGWDGSSTASDEVQALINKYEIRATEPKQQKELLMRRVYPVPVSLALAQAASESAWGTSRFAREANNLFGQWCYSPGCGLVPSRRAPGAFHEVAKFDNPLEAIRSYMRNINSHPVYQPLRVERQKQVASQGYATGEQLANGLSKYSERGGMYIYEVRRLIYRNKLDAYDIPDGMEAPARMSKPVRPEVMVATSKGSGRDHETSDDDRLQAEQAELGGDVADPVEAADAAAASSEAAADASPVPVAEPAVEEAKAEPASNSEPAAAPAPTQGEG</sequence>
<feature type="compositionally biased region" description="Basic and acidic residues" evidence="1">
    <location>
        <begin position="266"/>
        <end position="279"/>
    </location>
</feature>
<evidence type="ECO:0000313" key="4">
    <source>
        <dbReference type="Proteomes" id="UP001150830"/>
    </source>
</evidence>
<gene>
    <name evidence="3" type="ORF">OUO13_01010</name>
</gene>
<dbReference type="PANTHER" id="PTHR40572">
    <property type="entry name" value="PROTEIN BAX"/>
    <property type="match status" value="1"/>
</dbReference>